<comment type="caution">
    <text evidence="1">The sequence shown here is derived from an EMBL/GenBank/DDBJ whole genome shotgun (WGS) entry which is preliminary data.</text>
</comment>
<keyword evidence="2" id="KW-1185">Reference proteome</keyword>
<evidence type="ECO:0000313" key="2">
    <source>
        <dbReference type="Proteomes" id="UP000499080"/>
    </source>
</evidence>
<accession>A0A4Y2BZV0</accession>
<dbReference type="AlphaFoldDB" id="A0A4Y2BZV0"/>
<dbReference type="Proteomes" id="UP000499080">
    <property type="component" value="Unassembled WGS sequence"/>
</dbReference>
<organism evidence="1 2">
    <name type="scientific">Araneus ventricosus</name>
    <name type="common">Orbweaver spider</name>
    <name type="synonym">Epeira ventricosa</name>
    <dbReference type="NCBI Taxonomy" id="182803"/>
    <lineage>
        <taxon>Eukaryota</taxon>
        <taxon>Metazoa</taxon>
        <taxon>Ecdysozoa</taxon>
        <taxon>Arthropoda</taxon>
        <taxon>Chelicerata</taxon>
        <taxon>Arachnida</taxon>
        <taxon>Araneae</taxon>
        <taxon>Araneomorphae</taxon>
        <taxon>Entelegynae</taxon>
        <taxon>Araneoidea</taxon>
        <taxon>Araneidae</taxon>
        <taxon>Araneus</taxon>
    </lineage>
</organism>
<protein>
    <submittedName>
        <fullName evidence="1">Uncharacterized protein</fullName>
    </submittedName>
</protein>
<name>A0A4Y2BZV0_ARAVE</name>
<proteinExistence type="predicted"/>
<evidence type="ECO:0000313" key="1">
    <source>
        <dbReference type="EMBL" id="GBL97598.1"/>
    </source>
</evidence>
<reference evidence="1 2" key="1">
    <citation type="journal article" date="2019" name="Sci. Rep.">
        <title>Orb-weaving spider Araneus ventricosus genome elucidates the spidroin gene catalogue.</title>
        <authorList>
            <person name="Kono N."/>
            <person name="Nakamura H."/>
            <person name="Ohtoshi R."/>
            <person name="Moran D.A.P."/>
            <person name="Shinohara A."/>
            <person name="Yoshida Y."/>
            <person name="Fujiwara M."/>
            <person name="Mori M."/>
            <person name="Tomita M."/>
            <person name="Arakawa K."/>
        </authorList>
    </citation>
    <scope>NUCLEOTIDE SEQUENCE [LARGE SCALE GENOMIC DNA]</scope>
</reference>
<sequence length="91" mass="10491">MVWSTGFGKGLRWDSSLNSEELTESGPPDLEWPVAGISRCIRHSSLSLVRRIWSGLSLGFRTAYGMPLWLVQRRYFFYEHTQRTLRQGITG</sequence>
<gene>
    <name evidence="1" type="ORF">AVEN_49115_1</name>
</gene>
<dbReference type="EMBL" id="BGPR01000131">
    <property type="protein sequence ID" value="GBL97598.1"/>
    <property type="molecule type" value="Genomic_DNA"/>
</dbReference>